<feature type="transmembrane region" description="Helical" evidence="2">
    <location>
        <begin position="52"/>
        <end position="74"/>
    </location>
</feature>
<comment type="caution">
    <text evidence="3">The sequence shown here is derived from an EMBL/GenBank/DDBJ whole genome shotgun (WGS) entry which is preliminary data.</text>
</comment>
<keyword evidence="2" id="KW-0472">Membrane</keyword>
<accession>A0AAN7BQT5</accession>
<feature type="compositionally biased region" description="Basic and acidic residues" evidence="1">
    <location>
        <begin position="555"/>
        <end position="568"/>
    </location>
</feature>
<organism evidence="3 4">
    <name type="scientific">Podospora fimiseda</name>
    <dbReference type="NCBI Taxonomy" id="252190"/>
    <lineage>
        <taxon>Eukaryota</taxon>
        <taxon>Fungi</taxon>
        <taxon>Dikarya</taxon>
        <taxon>Ascomycota</taxon>
        <taxon>Pezizomycotina</taxon>
        <taxon>Sordariomycetes</taxon>
        <taxon>Sordariomycetidae</taxon>
        <taxon>Sordariales</taxon>
        <taxon>Podosporaceae</taxon>
        <taxon>Podospora</taxon>
    </lineage>
</organism>
<sequence>MVIMTNARDPFFAFSKMVGYVRCIIFGHPNNDQKENTPTKDKDKTTESWDMAYGIIFSLVAFIVFAGSTVLGVMGPSLIDIGNTAPVRPSQARYPESPTGPEMILQRFGLLAPAAMRALGSVEAAQVTLRSRVNIIQDTSLGTDPQSGEPIYELRYTYELSGVELGLRYGADISLAVSGSCRTQYGWSVTGGNQSDEVDLYNLWGVQSVPISIGDRDIRYAPRASFRPHPEMVETSGSNYLFAILVSSARRSSITPGSDPWYATEPRPTPDMRYNATHWMKRHRPVLDCQQRDTWTHRGQTLNSIYDLAKAPGLRLALSIVRVLELAFTTPAVVNLGNAAGESALRSRTTSPNGVIDAKESTMYSDMERLLLAAFVASRSTLTDAAMFPDFGKYPNVFMAGTADPKPGAEDFVVSSPGIQTFSLAGLIALPLVLLFLIMVRGVLGLVIKLKLKHKLATEKLKNDKTRTKATRWARPYSFTAPSLLRAIYEGGTKQPKDNHETTSRVSVIIQDNNHNESVNKNESNWECPDPVPLSGLLSSGQYICVKRHCKGHFDKGSKEELKGESATKPKQQSTGSVGNSVGSGENKLGNAIVDQDEVVPSP</sequence>
<keyword evidence="2" id="KW-1133">Transmembrane helix</keyword>
<protein>
    <submittedName>
        <fullName evidence="3">Uncharacterized protein</fullName>
    </submittedName>
</protein>
<reference evidence="3" key="1">
    <citation type="journal article" date="2023" name="Mol. Phylogenet. Evol.">
        <title>Genome-scale phylogeny and comparative genomics of the fungal order Sordariales.</title>
        <authorList>
            <person name="Hensen N."/>
            <person name="Bonometti L."/>
            <person name="Westerberg I."/>
            <person name="Brannstrom I.O."/>
            <person name="Guillou S."/>
            <person name="Cros-Aarteil S."/>
            <person name="Calhoun S."/>
            <person name="Haridas S."/>
            <person name="Kuo A."/>
            <person name="Mondo S."/>
            <person name="Pangilinan J."/>
            <person name="Riley R."/>
            <person name="LaButti K."/>
            <person name="Andreopoulos B."/>
            <person name="Lipzen A."/>
            <person name="Chen C."/>
            <person name="Yan M."/>
            <person name="Daum C."/>
            <person name="Ng V."/>
            <person name="Clum A."/>
            <person name="Steindorff A."/>
            <person name="Ohm R.A."/>
            <person name="Martin F."/>
            <person name="Silar P."/>
            <person name="Natvig D.O."/>
            <person name="Lalanne C."/>
            <person name="Gautier V."/>
            <person name="Ament-Velasquez S.L."/>
            <person name="Kruys A."/>
            <person name="Hutchinson M.I."/>
            <person name="Powell A.J."/>
            <person name="Barry K."/>
            <person name="Miller A.N."/>
            <person name="Grigoriev I.V."/>
            <person name="Debuchy R."/>
            <person name="Gladieux P."/>
            <person name="Hiltunen Thoren M."/>
            <person name="Johannesson H."/>
        </authorList>
    </citation>
    <scope>NUCLEOTIDE SEQUENCE</scope>
    <source>
        <strain evidence="3">CBS 990.96</strain>
    </source>
</reference>
<reference evidence="3" key="2">
    <citation type="submission" date="2023-05" db="EMBL/GenBank/DDBJ databases">
        <authorList>
            <consortium name="Lawrence Berkeley National Laboratory"/>
            <person name="Steindorff A."/>
            <person name="Hensen N."/>
            <person name="Bonometti L."/>
            <person name="Westerberg I."/>
            <person name="Brannstrom I.O."/>
            <person name="Guillou S."/>
            <person name="Cros-Aarteil S."/>
            <person name="Calhoun S."/>
            <person name="Haridas S."/>
            <person name="Kuo A."/>
            <person name="Mondo S."/>
            <person name="Pangilinan J."/>
            <person name="Riley R."/>
            <person name="Labutti K."/>
            <person name="Andreopoulos B."/>
            <person name="Lipzen A."/>
            <person name="Chen C."/>
            <person name="Yanf M."/>
            <person name="Daum C."/>
            <person name="Ng V."/>
            <person name="Clum A."/>
            <person name="Ohm R."/>
            <person name="Martin F."/>
            <person name="Silar P."/>
            <person name="Natvig D."/>
            <person name="Lalanne C."/>
            <person name="Gautier V."/>
            <person name="Ament-Velasquez S.L."/>
            <person name="Kruys A."/>
            <person name="Hutchinson M.I."/>
            <person name="Powell A.J."/>
            <person name="Barry K."/>
            <person name="Miller A.N."/>
            <person name="Grigoriev I.V."/>
            <person name="Debuchy R."/>
            <person name="Gladieux P."/>
            <person name="Thoren M.H."/>
            <person name="Johannesson H."/>
        </authorList>
    </citation>
    <scope>NUCLEOTIDE SEQUENCE</scope>
    <source>
        <strain evidence="3">CBS 990.96</strain>
    </source>
</reference>
<feature type="transmembrane region" description="Helical" evidence="2">
    <location>
        <begin position="424"/>
        <end position="448"/>
    </location>
</feature>
<name>A0AAN7BQT5_9PEZI</name>
<evidence type="ECO:0000313" key="4">
    <source>
        <dbReference type="Proteomes" id="UP001301958"/>
    </source>
</evidence>
<keyword evidence="2" id="KW-0812">Transmembrane</keyword>
<proteinExistence type="predicted"/>
<keyword evidence="4" id="KW-1185">Reference proteome</keyword>
<feature type="compositionally biased region" description="Low complexity" evidence="1">
    <location>
        <begin position="574"/>
        <end position="585"/>
    </location>
</feature>
<evidence type="ECO:0000313" key="3">
    <source>
        <dbReference type="EMBL" id="KAK4227408.1"/>
    </source>
</evidence>
<feature type="region of interest" description="Disordered" evidence="1">
    <location>
        <begin position="555"/>
        <end position="603"/>
    </location>
</feature>
<evidence type="ECO:0000256" key="1">
    <source>
        <dbReference type="SAM" id="MobiDB-lite"/>
    </source>
</evidence>
<dbReference type="AlphaFoldDB" id="A0AAN7BQT5"/>
<evidence type="ECO:0000256" key="2">
    <source>
        <dbReference type="SAM" id="Phobius"/>
    </source>
</evidence>
<dbReference type="Proteomes" id="UP001301958">
    <property type="component" value="Unassembled WGS sequence"/>
</dbReference>
<gene>
    <name evidence="3" type="ORF">QBC38DRAFT_478059</name>
</gene>
<dbReference type="EMBL" id="MU865332">
    <property type="protein sequence ID" value="KAK4227408.1"/>
    <property type="molecule type" value="Genomic_DNA"/>
</dbReference>